<dbReference type="EMBL" id="KK784961">
    <property type="protein sequence ID" value="KDO57507.1"/>
    <property type="molecule type" value="Genomic_DNA"/>
</dbReference>
<keyword evidence="2" id="KW-1185">Reference proteome</keyword>
<protein>
    <submittedName>
        <fullName evidence="1">Uncharacterized protein</fullName>
    </submittedName>
</protein>
<name>A0A067F1X5_CITSI</name>
<proteinExistence type="predicted"/>
<organism evidence="1 2">
    <name type="scientific">Citrus sinensis</name>
    <name type="common">Sweet orange</name>
    <name type="synonym">Citrus aurantium var. sinensis</name>
    <dbReference type="NCBI Taxonomy" id="2711"/>
    <lineage>
        <taxon>Eukaryota</taxon>
        <taxon>Viridiplantae</taxon>
        <taxon>Streptophyta</taxon>
        <taxon>Embryophyta</taxon>
        <taxon>Tracheophyta</taxon>
        <taxon>Spermatophyta</taxon>
        <taxon>Magnoliopsida</taxon>
        <taxon>eudicotyledons</taxon>
        <taxon>Gunneridae</taxon>
        <taxon>Pentapetalae</taxon>
        <taxon>rosids</taxon>
        <taxon>malvids</taxon>
        <taxon>Sapindales</taxon>
        <taxon>Rutaceae</taxon>
        <taxon>Aurantioideae</taxon>
        <taxon>Citrus</taxon>
    </lineage>
</organism>
<dbReference type="AlphaFoldDB" id="A0A067F1X5"/>
<dbReference type="Proteomes" id="UP000027120">
    <property type="component" value="Unassembled WGS sequence"/>
</dbReference>
<sequence>MQQKLTLKTQELITLICKSIVEIRIINQQVHETLLIQNGGCTAEVCNLTTKQNQYGTENKMLLTCKRQRPPKKWTSLIIALICSSFHKNLILKCIDLLSAKSLWILIQFYLVRSANTPNTCSHYGHP</sequence>
<gene>
    <name evidence="1" type="ORF">CISIN_1g040863mg</name>
</gene>
<evidence type="ECO:0000313" key="1">
    <source>
        <dbReference type="EMBL" id="KDO57507.1"/>
    </source>
</evidence>
<accession>A0A067F1X5</accession>
<reference evidence="1 2" key="1">
    <citation type="submission" date="2014-04" db="EMBL/GenBank/DDBJ databases">
        <authorList>
            <consortium name="International Citrus Genome Consortium"/>
            <person name="Gmitter F."/>
            <person name="Chen C."/>
            <person name="Farmerie W."/>
            <person name="Harkins T."/>
            <person name="Desany B."/>
            <person name="Mohiuddin M."/>
            <person name="Kodira C."/>
            <person name="Borodovsky M."/>
            <person name="Lomsadze A."/>
            <person name="Burns P."/>
            <person name="Jenkins J."/>
            <person name="Prochnik S."/>
            <person name="Shu S."/>
            <person name="Chapman J."/>
            <person name="Pitluck S."/>
            <person name="Schmutz J."/>
            <person name="Rokhsar D."/>
        </authorList>
    </citation>
    <scope>NUCLEOTIDE SEQUENCE</scope>
</reference>
<evidence type="ECO:0000313" key="2">
    <source>
        <dbReference type="Proteomes" id="UP000027120"/>
    </source>
</evidence>